<dbReference type="SMART" id="SM00267">
    <property type="entry name" value="GGDEF"/>
    <property type="match status" value="1"/>
</dbReference>
<dbReference type="PANTHER" id="PTHR44757">
    <property type="entry name" value="DIGUANYLATE CYCLASE DGCP"/>
    <property type="match status" value="1"/>
</dbReference>
<dbReference type="Gene3D" id="3.30.70.270">
    <property type="match status" value="1"/>
</dbReference>
<evidence type="ECO:0000259" key="10">
    <source>
        <dbReference type="PROSITE" id="PS50883"/>
    </source>
</evidence>
<dbReference type="AlphaFoldDB" id="A0A2N6CSM8"/>
<dbReference type="InterPro" id="IPR035965">
    <property type="entry name" value="PAS-like_dom_sf"/>
</dbReference>
<dbReference type="PROSITE" id="PS50112">
    <property type="entry name" value="PAS"/>
    <property type="match status" value="1"/>
</dbReference>
<dbReference type="InterPro" id="IPR052155">
    <property type="entry name" value="Biofilm_reg_signaling"/>
</dbReference>
<accession>A0A2N6CSM8</accession>
<organism evidence="12 13">
    <name type="scientific">Sedimenticola selenatireducens</name>
    <dbReference type="NCBI Taxonomy" id="191960"/>
    <lineage>
        <taxon>Bacteria</taxon>
        <taxon>Pseudomonadati</taxon>
        <taxon>Pseudomonadota</taxon>
        <taxon>Gammaproteobacteria</taxon>
        <taxon>Chromatiales</taxon>
        <taxon>Sedimenticolaceae</taxon>
        <taxon>Sedimenticola</taxon>
    </lineage>
</organism>
<dbReference type="Pfam" id="PF00990">
    <property type="entry name" value="GGDEF"/>
    <property type="match status" value="1"/>
</dbReference>
<dbReference type="InterPro" id="IPR001633">
    <property type="entry name" value="EAL_dom"/>
</dbReference>
<feature type="domain" description="Response regulatory" evidence="7">
    <location>
        <begin position="10"/>
        <end position="124"/>
    </location>
</feature>
<dbReference type="InterPro" id="IPR043128">
    <property type="entry name" value="Rev_trsase/Diguanyl_cyclase"/>
</dbReference>
<feature type="coiled-coil region" evidence="6">
    <location>
        <begin position="127"/>
        <end position="176"/>
    </location>
</feature>
<evidence type="ECO:0000259" key="8">
    <source>
        <dbReference type="PROSITE" id="PS50112"/>
    </source>
</evidence>
<dbReference type="EC" id="3.1.4.52" evidence="2"/>
<dbReference type="SMART" id="SM00091">
    <property type="entry name" value="PAS"/>
    <property type="match status" value="1"/>
</dbReference>
<feature type="modified residue" description="4-aspartylphosphate" evidence="5">
    <location>
        <position position="59"/>
    </location>
</feature>
<feature type="domain" description="PAC" evidence="9">
    <location>
        <begin position="240"/>
        <end position="291"/>
    </location>
</feature>
<dbReference type="NCBIfam" id="TIGR00254">
    <property type="entry name" value="GGDEF"/>
    <property type="match status" value="1"/>
</dbReference>
<evidence type="ECO:0000256" key="4">
    <source>
        <dbReference type="ARBA" id="ARBA00051114"/>
    </source>
</evidence>
<evidence type="ECO:0000256" key="6">
    <source>
        <dbReference type="SAM" id="Coils"/>
    </source>
</evidence>
<comment type="cofactor">
    <cofactor evidence="1">
        <name>Mg(2+)</name>
        <dbReference type="ChEBI" id="CHEBI:18420"/>
    </cofactor>
</comment>
<dbReference type="CDD" id="cd17555">
    <property type="entry name" value="REC_RssB-like"/>
    <property type="match status" value="1"/>
</dbReference>
<evidence type="ECO:0000259" key="9">
    <source>
        <dbReference type="PROSITE" id="PS50113"/>
    </source>
</evidence>
<dbReference type="SMART" id="SM00052">
    <property type="entry name" value="EAL"/>
    <property type="match status" value="1"/>
</dbReference>
<protein>
    <recommendedName>
        <fullName evidence="2">cyclic-guanylate-specific phosphodiesterase</fullName>
        <ecNumber evidence="2">3.1.4.52</ecNumber>
    </recommendedName>
</protein>
<dbReference type="InterPro" id="IPR049510">
    <property type="entry name" value="RssB-like_REC"/>
</dbReference>
<comment type="caution">
    <text evidence="12">The sequence shown here is derived from an EMBL/GenBank/DDBJ whole genome shotgun (WGS) entry which is preliminary data.</text>
</comment>
<feature type="domain" description="EAL" evidence="10">
    <location>
        <begin position="470"/>
        <end position="725"/>
    </location>
</feature>
<evidence type="ECO:0000259" key="7">
    <source>
        <dbReference type="PROSITE" id="PS50110"/>
    </source>
</evidence>
<dbReference type="InterPro" id="IPR029787">
    <property type="entry name" value="Nucleotide_cyclase"/>
</dbReference>
<proteinExistence type="predicted"/>
<dbReference type="FunFam" id="3.30.70.270:FF:000001">
    <property type="entry name" value="Diguanylate cyclase domain protein"/>
    <property type="match status" value="1"/>
</dbReference>
<evidence type="ECO:0000313" key="13">
    <source>
        <dbReference type="Proteomes" id="UP000235015"/>
    </source>
</evidence>
<gene>
    <name evidence="12" type="ORF">C0630_17390</name>
</gene>
<dbReference type="STRING" id="1111735.GCA_000428045_01924"/>
<dbReference type="GO" id="GO:0071732">
    <property type="term" value="P:cellular response to nitric oxide"/>
    <property type="evidence" value="ECO:0007669"/>
    <property type="project" value="UniProtKB-ARBA"/>
</dbReference>
<dbReference type="Proteomes" id="UP000235015">
    <property type="component" value="Unassembled WGS sequence"/>
</dbReference>
<keyword evidence="5" id="KW-0597">Phosphoprotein</keyword>
<name>A0A2N6CSM8_9GAMM</name>
<dbReference type="SUPFAM" id="SSF55073">
    <property type="entry name" value="Nucleotide cyclase"/>
    <property type="match status" value="1"/>
</dbReference>
<dbReference type="RefSeq" id="WP_273440774.1">
    <property type="nucleotide sequence ID" value="NZ_PKUN01000028.1"/>
</dbReference>
<dbReference type="Gene3D" id="3.30.450.20">
    <property type="entry name" value="PAS domain"/>
    <property type="match status" value="1"/>
</dbReference>
<evidence type="ECO:0000256" key="2">
    <source>
        <dbReference type="ARBA" id="ARBA00012282"/>
    </source>
</evidence>
<dbReference type="PROSITE" id="PS50113">
    <property type="entry name" value="PAC"/>
    <property type="match status" value="1"/>
</dbReference>
<dbReference type="Gene3D" id="3.20.20.450">
    <property type="entry name" value="EAL domain"/>
    <property type="match status" value="1"/>
</dbReference>
<dbReference type="PANTHER" id="PTHR44757:SF2">
    <property type="entry name" value="BIOFILM ARCHITECTURE MAINTENANCE PROTEIN MBAA"/>
    <property type="match status" value="1"/>
</dbReference>
<dbReference type="Pfam" id="PF00072">
    <property type="entry name" value="Response_reg"/>
    <property type="match status" value="1"/>
</dbReference>
<dbReference type="SUPFAM" id="SSF55785">
    <property type="entry name" value="PYP-like sensor domain (PAS domain)"/>
    <property type="match status" value="1"/>
</dbReference>
<dbReference type="InterPro" id="IPR000014">
    <property type="entry name" value="PAS"/>
</dbReference>
<dbReference type="Pfam" id="PF00563">
    <property type="entry name" value="EAL"/>
    <property type="match status" value="1"/>
</dbReference>
<sequence length="734" mass="82223">MSDDSAGIATILTIDDEQAIRESFHLYLEDYGYRVLEAENGRVGIALLESQNPDLVLVDLRMPEVDGLQVLDYVVSNAPDTPIIVVSGTGVIDDVIQALHLGAWDYMLKPVQDLSVLLHAVKKNLERSRLSRENRAYQQHLEDQVRKRTAELQQANEELREANRQLTRSEEKYRSIFESLTDVYFQVDLNGLVEELSPSIVNNLNYQRERMLGCRLWDYFADPAHCDRMLDRLEQVGMVSDFEALLVSRDGSRRPCAITATREQSQSGEGRIYGVFRDVTERKQAEAKIEHQAYHDSLTNLPNRSLLLDRLELTLNRSRRRGYEGALLLIDLDRFKTINDSLGHGVGDQLLCEVAERLASILREEDTVARIGGDEFVVLLTDVGSDTKSTARKAQGIAEKIRHLLSLPIRIRDHELYITPSIGITLFPIQEEDADTVLKHGDTAMYQAKLSGRNAIRFFLPGMQAEADERLGLEKELRLAIARNQLKLFFQPQINATGAVCGAEGLLRWEHPEHGLIMPDRFIPVAEETGLILPIGDWVLRTACRLIARWSDSELAGSLGHIAVNVSPWQFRQPDFPGQVERILADTGADPGRLGLELTEGVVIDNVADTVEKMASFKLLGVKISVDDFGTGYSSLAYLKRLPLDILKIDRSFVEEVTEDESNAAIVDTIIAIADHLGLEVIAEGVETQGQLEFLQAKGCGQYQGYYFSKPLPVEQFEAYVAERMSNKGVVGVV</sequence>
<dbReference type="CDD" id="cd00130">
    <property type="entry name" value="PAS"/>
    <property type="match status" value="1"/>
</dbReference>
<evidence type="ECO:0000256" key="5">
    <source>
        <dbReference type="PROSITE-ProRule" id="PRU00169"/>
    </source>
</evidence>
<dbReference type="InterPro" id="IPR011006">
    <property type="entry name" value="CheY-like_superfamily"/>
</dbReference>
<dbReference type="Pfam" id="PF00989">
    <property type="entry name" value="PAS"/>
    <property type="match status" value="1"/>
</dbReference>
<reference evidence="12 13" key="1">
    <citation type="submission" date="2017-11" db="EMBL/GenBank/DDBJ databases">
        <title>Genome-resolved metagenomics identifies genetic mobility, metabolic interactions, and unexpected diversity in perchlorate-reducing communities.</title>
        <authorList>
            <person name="Barnum T.P."/>
            <person name="Figueroa I.A."/>
            <person name="Carlstrom C.I."/>
            <person name="Lucas L.N."/>
            <person name="Engelbrektson A.L."/>
            <person name="Coates J.D."/>
        </authorList>
    </citation>
    <scope>NUCLEOTIDE SEQUENCE [LARGE SCALE GENOMIC DNA]</scope>
    <source>
        <strain evidence="12">BM301</strain>
    </source>
</reference>
<dbReference type="EMBL" id="PKUN01000028">
    <property type="protein sequence ID" value="PLX60109.1"/>
    <property type="molecule type" value="Genomic_DNA"/>
</dbReference>
<feature type="domain" description="PAS" evidence="8">
    <location>
        <begin position="169"/>
        <end position="213"/>
    </location>
</feature>
<dbReference type="Gene3D" id="3.40.50.2300">
    <property type="match status" value="1"/>
</dbReference>
<evidence type="ECO:0000256" key="1">
    <source>
        <dbReference type="ARBA" id="ARBA00001946"/>
    </source>
</evidence>
<dbReference type="InterPro" id="IPR000160">
    <property type="entry name" value="GGDEF_dom"/>
</dbReference>
<comment type="catalytic activity">
    <reaction evidence="4">
        <text>3',3'-c-di-GMP + H2O = 5'-phosphoguanylyl(3'-&gt;5')guanosine + H(+)</text>
        <dbReference type="Rhea" id="RHEA:24902"/>
        <dbReference type="ChEBI" id="CHEBI:15377"/>
        <dbReference type="ChEBI" id="CHEBI:15378"/>
        <dbReference type="ChEBI" id="CHEBI:58754"/>
        <dbReference type="ChEBI" id="CHEBI:58805"/>
        <dbReference type="EC" id="3.1.4.52"/>
    </reaction>
    <physiologicalReaction direction="left-to-right" evidence="4">
        <dbReference type="Rhea" id="RHEA:24903"/>
    </physiologicalReaction>
</comment>
<dbReference type="GO" id="GO:0000160">
    <property type="term" value="P:phosphorelay signal transduction system"/>
    <property type="evidence" value="ECO:0007669"/>
    <property type="project" value="InterPro"/>
</dbReference>
<evidence type="ECO:0000256" key="3">
    <source>
        <dbReference type="ARBA" id="ARBA00022636"/>
    </source>
</evidence>
<dbReference type="CDD" id="cd01948">
    <property type="entry name" value="EAL"/>
    <property type="match status" value="1"/>
</dbReference>
<dbReference type="GO" id="GO:0071111">
    <property type="term" value="F:cyclic-guanylate-specific phosphodiesterase activity"/>
    <property type="evidence" value="ECO:0007669"/>
    <property type="project" value="UniProtKB-EC"/>
</dbReference>
<dbReference type="SUPFAM" id="SSF52172">
    <property type="entry name" value="CheY-like"/>
    <property type="match status" value="1"/>
</dbReference>
<dbReference type="NCBIfam" id="TIGR00229">
    <property type="entry name" value="sensory_box"/>
    <property type="match status" value="1"/>
</dbReference>
<dbReference type="PROSITE" id="PS50887">
    <property type="entry name" value="GGDEF"/>
    <property type="match status" value="1"/>
</dbReference>
<dbReference type="GO" id="GO:0006355">
    <property type="term" value="P:regulation of DNA-templated transcription"/>
    <property type="evidence" value="ECO:0007669"/>
    <property type="project" value="InterPro"/>
</dbReference>
<evidence type="ECO:0000259" key="11">
    <source>
        <dbReference type="PROSITE" id="PS50887"/>
    </source>
</evidence>
<evidence type="ECO:0000313" key="12">
    <source>
        <dbReference type="EMBL" id="PLX60109.1"/>
    </source>
</evidence>
<feature type="domain" description="GGDEF" evidence="11">
    <location>
        <begin position="323"/>
        <end position="461"/>
    </location>
</feature>
<dbReference type="SUPFAM" id="SSF141868">
    <property type="entry name" value="EAL domain-like"/>
    <property type="match status" value="1"/>
</dbReference>
<dbReference type="InterPro" id="IPR035919">
    <property type="entry name" value="EAL_sf"/>
</dbReference>
<dbReference type="InterPro" id="IPR000700">
    <property type="entry name" value="PAS-assoc_C"/>
</dbReference>
<dbReference type="FunFam" id="3.20.20.450:FF:000001">
    <property type="entry name" value="Cyclic di-GMP phosphodiesterase yahA"/>
    <property type="match status" value="1"/>
</dbReference>
<dbReference type="CDD" id="cd01949">
    <property type="entry name" value="GGDEF"/>
    <property type="match status" value="1"/>
</dbReference>
<keyword evidence="6" id="KW-0175">Coiled coil</keyword>
<keyword evidence="3" id="KW-0973">c-di-GMP</keyword>
<dbReference type="InterPro" id="IPR001789">
    <property type="entry name" value="Sig_transdc_resp-reg_receiver"/>
</dbReference>
<dbReference type="PROSITE" id="PS50110">
    <property type="entry name" value="RESPONSE_REGULATORY"/>
    <property type="match status" value="1"/>
</dbReference>
<dbReference type="SMART" id="SM00448">
    <property type="entry name" value="REC"/>
    <property type="match status" value="1"/>
</dbReference>
<dbReference type="PROSITE" id="PS50883">
    <property type="entry name" value="EAL"/>
    <property type="match status" value="1"/>
</dbReference>
<dbReference type="InterPro" id="IPR013767">
    <property type="entry name" value="PAS_fold"/>
</dbReference>